<sequence>MAREISASERRRALTLGSLGGGLEFYDFVIYAVFADVIGQTFFPSGDATANLLAAFTVFAIGYLARPLGGILFSHYGDRLGRRNMLRLSIGGMAGATILMGLMPGYDNIGIAASVIFVGLRIVQGMSLGGEIPGALVLITETMPRHRGLACGVLFMMINVGLLVAHAVQWGIVAALPAEDVSAFGWRIGFLLGGAIALAGFLLRVRLSESPAFEEMEAATHKVPLAMLFARHGRQVLAGFLIAGIGASIVSLLYLYLDTYLTRILGYPGPAMASASVLGILMFSLPMPLAGWLGDRLGLKLPTLAGGLALIVAVVPAYVWMAGDAASVLPALALLSILASFAWGAAPAPLTAIFPTAVRYSGVAVSYNLGFAIIGGLTPLAATALIRWSGDSQMPAYLLILFTVLGLAALAAVRLLPPEDRAAQG</sequence>
<keyword evidence="6 8" id="KW-1133">Transmembrane helix</keyword>
<organism evidence="10 11">
    <name type="scientific">Marinibaculum pumilum</name>
    <dbReference type="NCBI Taxonomy" id="1766165"/>
    <lineage>
        <taxon>Bacteria</taxon>
        <taxon>Pseudomonadati</taxon>
        <taxon>Pseudomonadota</taxon>
        <taxon>Alphaproteobacteria</taxon>
        <taxon>Rhodospirillales</taxon>
        <taxon>Rhodospirillaceae</taxon>
        <taxon>Marinibaculum</taxon>
    </lineage>
</organism>
<dbReference type="Pfam" id="PF07690">
    <property type="entry name" value="MFS_1"/>
    <property type="match status" value="1"/>
</dbReference>
<evidence type="ECO:0000256" key="7">
    <source>
        <dbReference type="ARBA" id="ARBA00023136"/>
    </source>
</evidence>
<comment type="caution">
    <text evidence="10">The sequence shown here is derived from an EMBL/GenBank/DDBJ whole genome shotgun (WGS) entry which is preliminary data.</text>
</comment>
<feature type="transmembrane region" description="Helical" evidence="8">
    <location>
        <begin position="149"/>
        <end position="172"/>
    </location>
</feature>
<feature type="transmembrane region" description="Helical" evidence="8">
    <location>
        <begin position="367"/>
        <end position="388"/>
    </location>
</feature>
<keyword evidence="3" id="KW-1003">Cell membrane</keyword>
<dbReference type="InterPro" id="IPR011701">
    <property type="entry name" value="MFS"/>
</dbReference>
<keyword evidence="2" id="KW-0813">Transport</keyword>
<keyword evidence="5" id="KW-0769">Symport</keyword>
<feature type="transmembrane region" description="Helical" evidence="8">
    <location>
        <begin position="327"/>
        <end position="346"/>
    </location>
</feature>
<comment type="subcellular location">
    <subcellularLocation>
        <location evidence="1">Cell membrane</location>
        <topology evidence="1">Multi-pass membrane protein</topology>
    </subcellularLocation>
</comment>
<protein>
    <submittedName>
        <fullName evidence="10">MFS transporter</fullName>
    </submittedName>
</protein>
<evidence type="ECO:0000313" key="11">
    <source>
        <dbReference type="Proteomes" id="UP001595528"/>
    </source>
</evidence>
<feature type="transmembrane region" description="Helical" evidence="8">
    <location>
        <begin position="301"/>
        <end position="321"/>
    </location>
</feature>
<evidence type="ECO:0000313" key="10">
    <source>
        <dbReference type="EMBL" id="MFC3225869.1"/>
    </source>
</evidence>
<reference evidence="11" key="1">
    <citation type="journal article" date="2019" name="Int. J. Syst. Evol. Microbiol.">
        <title>The Global Catalogue of Microorganisms (GCM) 10K type strain sequencing project: providing services to taxonomists for standard genome sequencing and annotation.</title>
        <authorList>
            <consortium name="The Broad Institute Genomics Platform"/>
            <consortium name="The Broad Institute Genome Sequencing Center for Infectious Disease"/>
            <person name="Wu L."/>
            <person name="Ma J."/>
        </authorList>
    </citation>
    <scope>NUCLEOTIDE SEQUENCE [LARGE SCALE GENOMIC DNA]</scope>
    <source>
        <strain evidence="11">KCTC 42964</strain>
    </source>
</reference>
<feature type="domain" description="Major facilitator superfamily (MFS) profile" evidence="9">
    <location>
        <begin position="13"/>
        <end position="421"/>
    </location>
</feature>
<evidence type="ECO:0000256" key="2">
    <source>
        <dbReference type="ARBA" id="ARBA00022448"/>
    </source>
</evidence>
<dbReference type="PROSITE" id="PS50850">
    <property type="entry name" value="MFS"/>
    <property type="match status" value="1"/>
</dbReference>
<dbReference type="InterPro" id="IPR020846">
    <property type="entry name" value="MFS_dom"/>
</dbReference>
<keyword evidence="7 8" id="KW-0472">Membrane</keyword>
<feature type="transmembrane region" description="Helical" evidence="8">
    <location>
        <begin position="269"/>
        <end position="289"/>
    </location>
</feature>
<dbReference type="PANTHER" id="PTHR43528:SF1">
    <property type="entry name" value="ALPHA-KETOGLUTARATE PERMEASE"/>
    <property type="match status" value="1"/>
</dbReference>
<dbReference type="EMBL" id="JBHRTR010000005">
    <property type="protein sequence ID" value="MFC3225869.1"/>
    <property type="molecule type" value="Genomic_DNA"/>
</dbReference>
<evidence type="ECO:0000256" key="5">
    <source>
        <dbReference type="ARBA" id="ARBA00022847"/>
    </source>
</evidence>
<accession>A0ABV7KUX2</accession>
<dbReference type="Gene3D" id="1.20.1250.20">
    <property type="entry name" value="MFS general substrate transporter like domains"/>
    <property type="match status" value="2"/>
</dbReference>
<feature type="transmembrane region" description="Helical" evidence="8">
    <location>
        <begin position="109"/>
        <end position="128"/>
    </location>
</feature>
<feature type="transmembrane region" description="Helical" evidence="8">
    <location>
        <begin position="184"/>
        <end position="203"/>
    </location>
</feature>
<evidence type="ECO:0000256" key="3">
    <source>
        <dbReference type="ARBA" id="ARBA00022475"/>
    </source>
</evidence>
<evidence type="ECO:0000256" key="1">
    <source>
        <dbReference type="ARBA" id="ARBA00004651"/>
    </source>
</evidence>
<dbReference type="RefSeq" id="WP_379897609.1">
    <property type="nucleotide sequence ID" value="NZ_JBHRTR010000005.1"/>
</dbReference>
<evidence type="ECO:0000256" key="8">
    <source>
        <dbReference type="SAM" id="Phobius"/>
    </source>
</evidence>
<dbReference type="Proteomes" id="UP001595528">
    <property type="component" value="Unassembled WGS sequence"/>
</dbReference>
<evidence type="ECO:0000256" key="4">
    <source>
        <dbReference type="ARBA" id="ARBA00022692"/>
    </source>
</evidence>
<feature type="transmembrane region" description="Helical" evidence="8">
    <location>
        <begin position="12"/>
        <end position="34"/>
    </location>
</feature>
<keyword evidence="11" id="KW-1185">Reference proteome</keyword>
<feature type="transmembrane region" description="Helical" evidence="8">
    <location>
        <begin position="85"/>
        <end position="103"/>
    </location>
</feature>
<feature type="transmembrane region" description="Helical" evidence="8">
    <location>
        <begin position="236"/>
        <end position="257"/>
    </location>
</feature>
<evidence type="ECO:0000259" key="9">
    <source>
        <dbReference type="PROSITE" id="PS50850"/>
    </source>
</evidence>
<keyword evidence="4 8" id="KW-0812">Transmembrane</keyword>
<dbReference type="SUPFAM" id="SSF103473">
    <property type="entry name" value="MFS general substrate transporter"/>
    <property type="match status" value="1"/>
</dbReference>
<dbReference type="PANTHER" id="PTHR43528">
    <property type="entry name" value="ALPHA-KETOGLUTARATE PERMEASE"/>
    <property type="match status" value="1"/>
</dbReference>
<dbReference type="InterPro" id="IPR051084">
    <property type="entry name" value="H+-coupled_symporters"/>
</dbReference>
<proteinExistence type="predicted"/>
<gene>
    <name evidence="10" type="ORF">ACFOGJ_01415</name>
</gene>
<feature type="transmembrane region" description="Helical" evidence="8">
    <location>
        <begin position="394"/>
        <end position="416"/>
    </location>
</feature>
<dbReference type="InterPro" id="IPR036259">
    <property type="entry name" value="MFS_trans_sf"/>
</dbReference>
<name>A0ABV7KUX2_9PROT</name>
<evidence type="ECO:0000256" key="6">
    <source>
        <dbReference type="ARBA" id="ARBA00022989"/>
    </source>
</evidence>
<feature type="transmembrane region" description="Helical" evidence="8">
    <location>
        <begin position="54"/>
        <end position="73"/>
    </location>
</feature>